<sequence length="329" mass="35552">MAETAKASCMDARAQNWDDLRYFLAVAKTGSLSGAARRLGVNHSTVFRRIGAFEEGLGVRLFERLPNGYLLTQAGEAMQEGALRVEDEIASLSRKVTGQDLRLSGTIRVTTLDMLAFGLLPRHLAKFRTDYPGIEVELIVGNAALNLNRREADIALRVGNAPPETLVGRRVGRLVFAIYASKTYLAGKSAVELAAHDWVGFDTEHAALTRRFGAFLPSAEPLFRTNSIAAAIAATKAGIGLAPLPCGLADLEADLVRVAALPGDFTLDLWLLTHEDLRQTARIRAFLDFLAGELAREAPLLKGNGRDGPASSMQNDPMNAEARASATRR</sequence>
<dbReference type="InterPro" id="IPR005119">
    <property type="entry name" value="LysR_subst-bd"/>
</dbReference>
<proteinExistence type="inferred from homology"/>
<dbReference type="InterPro" id="IPR036390">
    <property type="entry name" value="WH_DNA-bd_sf"/>
</dbReference>
<dbReference type="SUPFAM" id="SSF53850">
    <property type="entry name" value="Periplasmic binding protein-like II"/>
    <property type="match status" value="1"/>
</dbReference>
<dbReference type="Gene3D" id="1.10.10.10">
    <property type="entry name" value="Winged helix-like DNA-binding domain superfamily/Winged helix DNA-binding domain"/>
    <property type="match status" value="1"/>
</dbReference>
<dbReference type="PANTHER" id="PTHR30537:SF3">
    <property type="entry name" value="TRANSCRIPTIONAL REGULATORY PROTEIN"/>
    <property type="match status" value="1"/>
</dbReference>
<dbReference type="Proteomes" id="UP001595613">
    <property type="component" value="Unassembled WGS sequence"/>
</dbReference>
<reference evidence="8" key="1">
    <citation type="journal article" date="2019" name="Int. J. Syst. Evol. Microbiol.">
        <title>The Global Catalogue of Microorganisms (GCM) 10K type strain sequencing project: providing services to taxonomists for standard genome sequencing and annotation.</title>
        <authorList>
            <consortium name="The Broad Institute Genomics Platform"/>
            <consortium name="The Broad Institute Genome Sequencing Center for Infectious Disease"/>
            <person name="Wu L."/>
            <person name="Ma J."/>
        </authorList>
    </citation>
    <scope>NUCLEOTIDE SEQUENCE [LARGE SCALE GENOMIC DNA]</scope>
    <source>
        <strain evidence="8">KCTC 42281</strain>
    </source>
</reference>
<evidence type="ECO:0000313" key="7">
    <source>
        <dbReference type="EMBL" id="MFC3706228.1"/>
    </source>
</evidence>
<keyword evidence="8" id="KW-1185">Reference proteome</keyword>
<keyword evidence="4" id="KW-0804">Transcription</keyword>
<evidence type="ECO:0000256" key="1">
    <source>
        <dbReference type="ARBA" id="ARBA00009437"/>
    </source>
</evidence>
<accession>A0ABV7X6G3</accession>
<evidence type="ECO:0000256" key="2">
    <source>
        <dbReference type="ARBA" id="ARBA00023015"/>
    </source>
</evidence>
<protein>
    <submittedName>
        <fullName evidence="7">LysR family transcriptional regulator</fullName>
    </submittedName>
</protein>
<dbReference type="Gene3D" id="3.40.190.290">
    <property type="match status" value="1"/>
</dbReference>
<dbReference type="Pfam" id="PF03466">
    <property type="entry name" value="LysR_substrate"/>
    <property type="match status" value="1"/>
</dbReference>
<organism evidence="7 8">
    <name type="scientific">Devosia honganensis</name>
    <dbReference type="NCBI Taxonomy" id="1610527"/>
    <lineage>
        <taxon>Bacteria</taxon>
        <taxon>Pseudomonadati</taxon>
        <taxon>Pseudomonadota</taxon>
        <taxon>Alphaproteobacteria</taxon>
        <taxon>Hyphomicrobiales</taxon>
        <taxon>Devosiaceae</taxon>
        <taxon>Devosia</taxon>
    </lineage>
</organism>
<dbReference type="SUPFAM" id="SSF46785">
    <property type="entry name" value="Winged helix' DNA-binding domain"/>
    <property type="match status" value="1"/>
</dbReference>
<evidence type="ECO:0000256" key="4">
    <source>
        <dbReference type="ARBA" id="ARBA00023163"/>
    </source>
</evidence>
<dbReference type="EMBL" id="JBHRYD010000016">
    <property type="protein sequence ID" value="MFC3706228.1"/>
    <property type="molecule type" value="Genomic_DNA"/>
</dbReference>
<dbReference type="InterPro" id="IPR036388">
    <property type="entry name" value="WH-like_DNA-bd_sf"/>
</dbReference>
<dbReference type="RefSeq" id="WP_380098328.1">
    <property type="nucleotide sequence ID" value="NZ_JBHRYD010000016.1"/>
</dbReference>
<feature type="domain" description="HTH lysR-type" evidence="6">
    <location>
        <begin position="15"/>
        <end position="72"/>
    </location>
</feature>
<evidence type="ECO:0000256" key="5">
    <source>
        <dbReference type="SAM" id="MobiDB-lite"/>
    </source>
</evidence>
<evidence type="ECO:0000259" key="6">
    <source>
        <dbReference type="PROSITE" id="PS50931"/>
    </source>
</evidence>
<gene>
    <name evidence="7" type="ORF">ACFOOL_15865</name>
</gene>
<dbReference type="Pfam" id="PF00126">
    <property type="entry name" value="HTH_1"/>
    <property type="match status" value="1"/>
</dbReference>
<dbReference type="InterPro" id="IPR000847">
    <property type="entry name" value="LysR_HTH_N"/>
</dbReference>
<comment type="similarity">
    <text evidence="1">Belongs to the LysR transcriptional regulatory family.</text>
</comment>
<keyword evidence="3" id="KW-0238">DNA-binding</keyword>
<evidence type="ECO:0000313" key="8">
    <source>
        <dbReference type="Proteomes" id="UP001595613"/>
    </source>
</evidence>
<dbReference type="PANTHER" id="PTHR30537">
    <property type="entry name" value="HTH-TYPE TRANSCRIPTIONAL REGULATOR"/>
    <property type="match status" value="1"/>
</dbReference>
<name>A0ABV7X6G3_9HYPH</name>
<dbReference type="PROSITE" id="PS50931">
    <property type="entry name" value="HTH_LYSR"/>
    <property type="match status" value="1"/>
</dbReference>
<feature type="region of interest" description="Disordered" evidence="5">
    <location>
        <begin position="301"/>
        <end position="329"/>
    </location>
</feature>
<dbReference type="InterPro" id="IPR058163">
    <property type="entry name" value="LysR-type_TF_proteobact-type"/>
</dbReference>
<keyword evidence="2" id="KW-0805">Transcription regulation</keyword>
<comment type="caution">
    <text evidence="7">The sequence shown here is derived from an EMBL/GenBank/DDBJ whole genome shotgun (WGS) entry which is preliminary data.</text>
</comment>
<evidence type="ECO:0000256" key="3">
    <source>
        <dbReference type="ARBA" id="ARBA00023125"/>
    </source>
</evidence>